<sequence length="220" mass="24687">MTCRARLGRRSSLSFRAVPSQAPSTRHRRPPLCHESSAKNRADDDLANGGAGWFLGQLAYMGTRAREEEEWLPSPSSLCCHRLLSRSESSRRMGVSPPVWETETPLSRRPLCTPVLPRHHAVLREKADGDDDVVDGKEKEEGEGKASATADRGRAWLRGNQLRQLKRDGCLTKRELHSLGFRLAVRGEIHALITTREDPRPFLRLPRPDAIVSTYYFAPG</sequence>
<dbReference type="AlphaFoldDB" id="Q6K790"/>
<reference evidence="3" key="2">
    <citation type="journal article" date="2008" name="Nucleic Acids Res.">
        <title>The rice annotation project database (RAP-DB): 2008 update.</title>
        <authorList>
            <consortium name="The rice annotation project (RAP)"/>
        </authorList>
    </citation>
    <scope>GENOME REANNOTATION</scope>
    <source>
        <strain evidence="3">cv. Nipponbare</strain>
    </source>
</reference>
<evidence type="ECO:0000313" key="3">
    <source>
        <dbReference type="Proteomes" id="UP000000763"/>
    </source>
</evidence>
<reference evidence="3" key="1">
    <citation type="journal article" date="2005" name="Nature">
        <title>The map-based sequence of the rice genome.</title>
        <authorList>
            <consortium name="International rice genome sequencing project (IRGSP)"/>
            <person name="Matsumoto T."/>
            <person name="Wu J."/>
            <person name="Kanamori H."/>
            <person name="Katayose Y."/>
            <person name="Fujisawa M."/>
            <person name="Namiki N."/>
            <person name="Mizuno H."/>
            <person name="Yamamoto K."/>
            <person name="Antonio B.A."/>
            <person name="Baba T."/>
            <person name="Sakata K."/>
            <person name="Nagamura Y."/>
            <person name="Aoki H."/>
            <person name="Arikawa K."/>
            <person name="Arita K."/>
            <person name="Bito T."/>
            <person name="Chiden Y."/>
            <person name="Fujitsuka N."/>
            <person name="Fukunaka R."/>
            <person name="Hamada M."/>
            <person name="Harada C."/>
            <person name="Hayashi A."/>
            <person name="Hijishita S."/>
            <person name="Honda M."/>
            <person name="Hosokawa S."/>
            <person name="Ichikawa Y."/>
            <person name="Idonuma A."/>
            <person name="Iijima M."/>
            <person name="Ikeda M."/>
            <person name="Ikeno M."/>
            <person name="Ito K."/>
            <person name="Ito S."/>
            <person name="Ito T."/>
            <person name="Ito Y."/>
            <person name="Ito Y."/>
            <person name="Iwabuchi A."/>
            <person name="Kamiya K."/>
            <person name="Karasawa W."/>
            <person name="Kurita K."/>
            <person name="Katagiri S."/>
            <person name="Kikuta A."/>
            <person name="Kobayashi H."/>
            <person name="Kobayashi N."/>
            <person name="Machita K."/>
            <person name="Maehara T."/>
            <person name="Masukawa M."/>
            <person name="Mizubayashi T."/>
            <person name="Mukai Y."/>
            <person name="Nagasaki H."/>
            <person name="Nagata Y."/>
            <person name="Naito S."/>
            <person name="Nakashima M."/>
            <person name="Nakama Y."/>
            <person name="Nakamichi Y."/>
            <person name="Nakamura M."/>
            <person name="Meguro A."/>
            <person name="Negishi M."/>
            <person name="Ohta I."/>
            <person name="Ohta T."/>
            <person name="Okamoto M."/>
            <person name="Ono N."/>
            <person name="Saji S."/>
            <person name="Sakaguchi M."/>
            <person name="Sakai K."/>
            <person name="Shibata M."/>
            <person name="Shimokawa T."/>
            <person name="Song J."/>
            <person name="Takazaki Y."/>
            <person name="Terasawa K."/>
            <person name="Tsugane M."/>
            <person name="Tsuji K."/>
            <person name="Ueda S."/>
            <person name="Waki K."/>
            <person name="Yamagata H."/>
            <person name="Yamamoto M."/>
            <person name="Yamamoto S."/>
            <person name="Yamane H."/>
            <person name="Yoshiki S."/>
            <person name="Yoshihara R."/>
            <person name="Yukawa K."/>
            <person name="Zhong H."/>
            <person name="Yano M."/>
            <person name="Yuan Q."/>
            <person name="Ouyang S."/>
            <person name="Liu J."/>
            <person name="Jones K.M."/>
            <person name="Gansberger K."/>
            <person name="Moffat K."/>
            <person name="Hill J."/>
            <person name="Bera J."/>
            <person name="Fadrosh D."/>
            <person name="Jin S."/>
            <person name="Johri S."/>
            <person name="Kim M."/>
            <person name="Overton L."/>
            <person name="Reardon M."/>
            <person name="Tsitrin T."/>
            <person name="Vuong H."/>
            <person name="Weaver B."/>
            <person name="Ciecko A."/>
            <person name="Tallon L."/>
            <person name="Jackson J."/>
            <person name="Pai G."/>
            <person name="Aken S.V."/>
            <person name="Utterback T."/>
            <person name="Reidmuller S."/>
            <person name="Feldblyum T."/>
            <person name="Hsiao J."/>
            <person name="Zismann V."/>
            <person name="Iobst S."/>
            <person name="de Vazeille A.R."/>
            <person name="Buell C.R."/>
            <person name="Ying K."/>
            <person name="Li Y."/>
            <person name="Lu T."/>
            <person name="Huang Y."/>
            <person name="Zhao Q."/>
            <person name="Feng Q."/>
            <person name="Zhang L."/>
            <person name="Zhu J."/>
            <person name="Weng Q."/>
            <person name="Mu J."/>
            <person name="Lu Y."/>
            <person name="Fan D."/>
            <person name="Liu Y."/>
            <person name="Guan J."/>
            <person name="Zhang Y."/>
            <person name="Yu S."/>
            <person name="Liu X."/>
            <person name="Zhang Y."/>
            <person name="Hong G."/>
            <person name="Han B."/>
            <person name="Choisne N."/>
            <person name="Demange N."/>
            <person name="Orjeda G."/>
            <person name="Samain S."/>
            <person name="Cattolico L."/>
            <person name="Pelletier E."/>
            <person name="Couloux A."/>
            <person name="Segurens B."/>
            <person name="Wincker P."/>
            <person name="D'Hont A."/>
            <person name="Scarpelli C."/>
            <person name="Weissenbach J."/>
            <person name="Salanoubat M."/>
            <person name="Quetier F."/>
            <person name="Yu Y."/>
            <person name="Kim H.R."/>
            <person name="Rambo T."/>
            <person name="Currie J."/>
            <person name="Collura K."/>
            <person name="Luo M."/>
            <person name="Yang T."/>
            <person name="Ammiraju J.S.S."/>
            <person name="Engler F."/>
            <person name="Soderlund C."/>
            <person name="Wing R.A."/>
            <person name="Palmer L.E."/>
            <person name="de la Bastide M."/>
            <person name="Spiegel L."/>
            <person name="Nascimento L."/>
            <person name="Zutavern T."/>
            <person name="O'Shaughnessy A."/>
            <person name="Dike S."/>
            <person name="Dedhia N."/>
            <person name="Preston R."/>
            <person name="Balija V."/>
            <person name="McCombie W.R."/>
            <person name="Chow T."/>
            <person name="Chen H."/>
            <person name="Chung M."/>
            <person name="Chen C."/>
            <person name="Shaw J."/>
            <person name="Wu H."/>
            <person name="Hsiao K."/>
            <person name="Chao Y."/>
            <person name="Chu M."/>
            <person name="Cheng C."/>
            <person name="Hour A."/>
            <person name="Lee P."/>
            <person name="Lin S."/>
            <person name="Lin Y."/>
            <person name="Liou J."/>
            <person name="Liu S."/>
            <person name="Hsing Y."/>
            <person name="Raghuvanshi S."/>
            <person name="Mohanty A."/>
            <person name="Bharti A.K."/>
            <person name="Gaur A."/>
            <person name="Gupta V."/>
            <person name="Kumar D."/>
            <person name="Ravi V."/>
            <person name="Vij S."/>
            <person name="Kapur A."/>
            <person name="Khurana P."/>
            <person name="Khurana P."/>
            <person name="Khurana J.P."/>
            <person name="Tyagi A.K."/>
            <person name="Gaikwad K."/>
            <person name="Singh A."/>
            <person name="Dalal V."/>
            <person name="Srivastava S."/>
            <person name="Dixit A."/>
            <person name="Pal A.K."/>
            <person name="Ghazi I.A."/>
            <person name="Yadav M."/>
            <person name="Pandit A."/>
            <person name="Bhargava A."/>
            <person name="Sureshbabu K."/>
            <person name="Batra K."/>
            <person name="Sharma T.R."/>
            <person name="Mohapatra T."/>
            <person name="Singh N.K."/>
            <person name="Messing J."/>
            <person name="Nelson A.B."/>
            <person name="Fuks G."/>
            <person name="Kavchok S."/>
            <person name="Keizer G."/>
            <person name="Linton E."/>
            <person name="Llaca V."/>
            <person name="Song R."/>
            <person name="Tanyolac B."/>
            <person name="Young S."/>
            <person name="Ho-Il K."/>
            <person name="Hahn J.H."/>
            <person name="Sangsakoo G."/>
            <person name="Vanavichit A."/>
            <person name="de Mattos Luiz.A.T."/>
            <person name="Zimmer P.D."/>
            <person name="Malone G."/>
            <person name="Dellagostin O."/>
            <person name="de Oliveira A.C."/>
            <person name="Bevan M."/>
            <person name="Bancroft I."/>
            <person name="Minx P."/>
            <person name="Cordum H."/>
            <person name="Wilson R."/>
            <person name="Cheng Z."/>
            <person name="Jin W."/>
            <person name="Jiang J."/>
            <person name="Leong S.A."/>
            <person name="Iwama H."/>
            <person name="Gojobori T."/>
            <person name="Itoh T."/>
            <person name="Niimura Y."/>
            <person name="Fujii Y."/>
            <person name="Habara T."/>
            <person name="Sakai H."/>
            <person name="Sato Y."/>
            <person name="Wilson G."/>
            <person name="Kumar K."/>
            <person name="McCouch S."/>
            <person name="Juretic N."/>
            <person name="Hoen D."/>
            <person name="Wright S."/>
            <person name="Bruskiewich R."/>
            <person name="Bureau T."/>
            <person name="Miyao A."/>
            <person name="Hirochika H."/>
            <person name="Nishikawa T."/>
            <person name="Kadowaki K."/>
            <person name="Sugiura M."/>
            <person name="Burr B."/>
            <person name="Sasaki T."/>
        </authorList>
    </citation>
    <scope>NUCLEOTIDE SEQUENCE [LARGE SCALE GENOMIC DNA]</scope>
    <source>
        <strain evidence="3">cv. Nipponbare</strain>
    </source>
</reference>
<name>Q6K790_ORYSJ</name>
<feature type="region of interest" description="Disordered" evidence="1">
    <location>
        <begin position="16"/>
        <end position="44"/>
    </location>
</feature>
<feature type="compositionally biased region" description="Basic and acidic residues" evidence="1">
    <location>
        <begin position="134"/>
        <end position="144"/>
    </location>
</feature>
<feature type="region of interest" description="Disordered" evidence="1">
    <location>
        <begin position="127"/>
        <end position="150"/>
    </location>
</feature>
<evidence type="ECO:0000313" key="2">
    <source>
        <dbReference type="EMBL" id="BAD23079.1"/>
    </source>
</evidence>
<dbReference type="EMBL" id="AP004861">
    <property type="protein sequence ID" value="BAD23079.1"/>
    <property type="molecule type" value="Genomic_DNA"/>
</dbReference>
<accession>Q6K790</accession>
<protein>
    <submittedName>
        <fullName evidence="2">Uncharacterized protein</fullName>
    </submittedName>
</protein>
<organism evidence="2 3">
    <name type="scientific">Oryza sativa subsp. japonica</name>
    <name type="common">Rice</name>
    <dbReference type="NCBI Taxonomy" id="39947"/>
    <lineage>
        <taxon>Eukaryota</taxon>
        <taxon>Viridiplantae</taxon>
        <taxon>Streptophyta</taxon>
        <taxon>Embryophyta</taxon>
        <taxon>Tracheophyta</taxon>
        <taxon>Spermatophyta</taxon>
        <taxon>Magnoliopsida</taxon>
        <taxon>Liliopsida</taxon>
        <taxon>Poales</taxon>
        <taxon>Poaceae</taxon>
        <taxon>BOP clade</taxon>
        <taxon>Oryzoideae</taxon>
        <taxon>Oryzeae</taxon>
        <taxon>Oryzinae</taxon>
        <taxon>Oryza</taxon>
        <taxon>Oryza sativa</taxon>
    </lineage>
</organism>
<evidence type="ECO:0000256" key="1">
    <source>
        <dbReference type="SAM" id="MobiDB-lite"/>
    </source>
</evidence>
<dbReference type="Proteomes" id="UP000000763">
    <property type="component" value="Chromosome 2"/>
</dbReference>
<gene>
    <name evidence="2" type="primary">OSJNBa0001A11.9</name>
</gene>
<proteinExistence type="predicted"/>